<dbReference type="EMBL" id="JASAOG010000032">
    <property type="protein sequence ID" value="KAK0061003.1"/>
    <property type="molecule type" value="Genomic_DNA"/>
</dbReference>
<proteinExistence type="predicted"/>
<feature type="non-terminal residue" evidence="1">
    <location>
        <position position="1"/>
    </location>
</feature>
<gene>
    <name evidence="1" type="ORF">Bpfe_009531</name>
</gene>
<dbReference type="Proteomes" id="UP001233172">
    <property type="component" value="Unassembled WGS sequence"/>
</dbReference>
<reference evidence="1" key="1">
    <citation type="journal article" date="2023" name="PLoS Negl. Trop. Dis.">
        <title>A genome sequence for Biomphalaria pfeifferi, the major vector snail for the human-infecting parasite Schistosoma mansoni.</title>
        <authorList>
            <person name="Bu L."/>
            <person name="Lu L."/>
            <person name="Laidemitt M.R."/>
            <person name="Zhang S.M."/>
            <person name="Mutuku M."/>
            <person name="Mkoji G."/>
            <person name="Steinauer M."/>
            <person name="Loker E.S."/>
        </authorList>
    </citation>
    <scope>NUCLEOTIDE SEQUENCE</scope>
    <source>
        <strain evidence="1">KasaAsao</strain>
    </source>
</reference>
<evidence type="ECO:0000313" key="2">
    <source>
        <dbReference type="Proteomes" id="UP001233172"/>
    </source>
</evidence>
<protein>
    <submittedName>
        <fullName evidence="1">Uncharacterized protein</fullName>
    </submittedName>
</protein>
<dbReference type="AlphaFoldDB" id="A0AAD8BUR2"/>
<evidence type="ECO:0000313" key="1">
    <source>
        <dbReference type="EMBL" id="KAK0061003.1"/>
    </source>
</evidence>
<keyword evidence="2" id="KW-1185">Reference proteome</keyword>
<name>A0AAD8BUR2_BIOPF</name>
<feature type="non-terminal residue" evidence="1">
    <location>
        <position position="80"/>
    </location>
</feature>
<organism evidence="1 2">
    <name type="scientific">Biomphalaria pfeifferi</name>
    <name type="common">Bloodfluke planorb</name>
    <name type="synonym">Freshwater snail</name>
    <dbReference type="NCBI Taxonomy" id="112525"/>
    <lineage>
        <taxon>Eukaryota</taxon>
        <taxon>Metazoa</taxon>
        <taxon>Spiralia</taxon>
        <taxon>Lophotrochozoa</taxon>
        <taxon>Mollusca</taxon>
        <taxon>Gastropoda</taxon>
        <taxon>Heterobranchia</taxon>
        <taxon>Euthyneura</taxon>
        <taxon>Panpulmonata</taxon>
        <taxon>Hygrophila</taxon>
        <taxon>Lymnaeoidea</taxon>
        <taxon>Planorbidae</taxon>
        <taxon>Biomphalaria</taxon>
    </lineage>
</organism>
<sequence length="80" mass="9562">FTGLRYDYSKSCQRGQTKTNRCAGVDLSTLWTQIRRLHQYSLLWQYSRSSQNLRFSWVMKPKGLPAYYQKYTEAYNIPVL</sequence>
<accession>A0AAD8BUR2</accession>
<comment type="caution">
    <text evidence="1">The sequence shown here is derived from an EMBL/GenBank/DDBJ whole genome shotgun (WGS) entry which is preliminary data.</text>
</comment>
<reference evidence="1" key="2">
    <citation type="submission" date="2023-04" db="EMBL/GenBank/DDBJ databases">
        <authorList>
            <person name="Bu L."/>
            <person name="Lu L."/>
            <person name="Laidemitt M.R."/>
            <person name="Zhang S.M."/>
            <person name="Mutuku M."/>
            <person name="Mkoji G."/>
            <person name="Steinauer M."/>
            <person name="Loker E.S."/>
        </authorList>
    </citation>
    <scope>NUCLEOTIDE SEQUENCE</scope>
    <source>
        <strain evidence="1">KasaAsao</strain>
        <tissue evidence="1">Whole Snail</tissue>
    </source>
</reference>